<keyword evidence="4" id="KW-0378">Hydrolase</keyword>
<dbReference type="InterPro" id="IPR024079">
    <property type="entry name" value="MetalloPept_cat_dom_sf"/>
</dbReference>
<gene>
    <name evidence="10" type="ORF">ACFPPA_13270</name>
</gene>
<protein>
    <submittedName>
        <fullName evidence="10">M13 family metallopeptidase</fullName>
    </submittedName>
</protein>
<evidence type="ECO:0000256" key="7">
    <source>
        <dbReference type="SAM" id="SignalP"/>
    </source>
</evidence>
<dbReference type="InterPro" id="IPR018497">
    <property type="entry name" value="Peptidase_M13_C"/>
</dbReference>
<dbReference type="CDD" id="cd08662">
    <property type="entry name" value="M13"/>
    <property type="match status" value="1"/>
</dbReference>
<evidence type="ECO:0000259" key="9">
    <source>
        <dbReference type="Pfam" id="PF05649"/>
    </source>
</evidence>
<evidence type="ECO:0000256" key="3">
    <source>
        <dbReference type="ARBA" id="ARBA00022723"/>
    </source>
</evidence>
<dbReference type="InterPro" id="IPR000718">
    <property type="entry name" value="Peptidase_M13"/>
</dbReference>
<accession>A0ABW0QQ59</accession>
<dbReference type="Proteomes" id="UP001596114">
    <property type="component" value="Unassembled WGS sequence"/>
</dbReference>
<evidence type="ECO:0000256" key="4">
    <source>
        <dbReference type="ARBA" id="ARBA00022801"/>
    </source>
</evidence>
<comment type="cofactor">
    <cofactor evidence="1">
        <name>Zn(2+)</name>
        <dbReference type="ChEBI" id="CHEBI:29105"/>
    </cofactor>
</comment>
<dbReference type="Pfam" id="PF05649">
    <property type="entry name" value="Peptidase_M13_N"/>
    <property type="match status" value="1"/>
</dbReference>
<feature type="domain" description="Peptidase M13 C-terminal" evidence="8">
    <location>
        <begin position="486"/>
        <end position="686"/>
    </location>
</feature>
<organism evidence="10 11">
    <name type="scientific">Rhodanobacter ginsengisoli</name>
    <dbReference type="NCBI Taxonomy" id="418646"/>
    <lineage>
        <taxon>Bacteria</taxon>
        <taxon>Pseudomonadati</taxon>
        <taxon>Pseudomonadota</taxon>
        <taxon>Gammaproteobacteria</taxon>
        <taxon>Lysobacterales</taxon>
        <taxon>Rhodanobacteraceae</taxon>
        <taxon>Rhodanobacter</taxon>
    </lineage>
</organism>
<feature type="domain" description="Peptidase M13 N-terminal" evidence="9">
    <location>
        <begin position="47"/>
        <end position="434"/>
    </location>
</feature>
<dbReference type="SUPFAM" id="SSF55486">
    <property type="entry name" value="Metalloproteases ('zincins'), catalytic domain"/>
    <property type="match status" value="1"/>
</dbReference>
<sequence length="689" mass="75902">MQSIRWILTAAVLCGPTAWAASPAATPPASARPVGVDLAGIDHSVKPGDDFFRYANGDWLKTAKIPADRSSTGTFLKVFERAEKNTAELIRNAGTSHPAAGSNARKIADYYAAWMDTAAIERHGLAPLKPALAQIDAIASRQDLARVLGSRLRADVDPINATHFHTEHLFGLFVTQGLEDPEHHVAYLLQGGLGMPSRDYYLSSDPHMAAFRAQYLTYVGALLKQAGIADAEARAKTIVALETKIASAQASLLDSQDVHKANNLWRMADFNRKAPGLDWTVYFKAAGLDDQQQIDTWQPAAVTGLSALIASEPLQAWKDLLLFHTIDHSAALLPRAYADLHFDFYGHTLQGTPQQQPRWKRAVAATNNELGDAVGQIYVKHYFPASSKAEVEQLVQNLIAAFNERIDTLSWMTPATRQKAKAKLTTLRVSVGYPETWRDYATLDIRADDALGNQLRAEQFEYEHQRAKLGQPVDKGEWWMTPQTVNAVNLPLQNALNFPAAILQPPFFDPNADAASNYGAIGAIIGHEISHSFDNTGAEFDAQGKLENWWTPADLAHFKAATTQLAKQFDQYEALPGLHVSGEQTLGEDIADISGITIAYLAYHKSLDGKPAPVIDGLSGDQRFFLAFGQAWRSKMRDAALRQRLATDVHAPPQFRAQTVRNLAAWYPAFKVKPGEKLYLAPKDRVKIW</sequence>
<evidence type="ECO:0000259" key="8">
    <source>
        <dbReference type="Pfam" id="PF01431"/>
    </source>
</evidence>
<dbReference type="PANTHER" id="PTHR11733:SF211">
    <property type="entry name" value="OLIGOPEPTIDASE LIPOPROTEIN M13 FAMILY"/>
    <property type="match status" value="1"/>
</dbReference>
<dbReference type="Gene3D" id="1.10.1380.10">
    <property type="entry name" value="Neutral endopeptidase , domain2"/>
    <property type="match status" value="1"/>
</dbReference>
<dbReference type="Pfam" id="PF01431">
    <property type="entry name" value="Peptidase_M13"/>
    <property type="match status" value="1"/>
</dbReference>
<dbReference type="Gene3D" id="3.40.390.10">
    <property type="entry name" value="Collagenase (Catalytic Domain)"/>
    <property type="match status" value="1"/>
</dbReference>
<evidence type="ECO:0000256" key="2">
    <source>
        <dbReference type="ARBA" id="ARBA00022670"/>
    </source>
</evidence>
<evidence type="ECO:0000256" key="5">
    <source>
        <dbReference type="ARBA" id="ARBA00022833"/>
    </source>
</evidence>
<dbReference type="InterPro" id="IPR042089">
    <property type="entry name" value="Peptidase_M13_dom_2"/>
</dbReference>
<keyword evidence="11" id="KW-1185">Reference proteome</keyword>
<keyword evidence="2" id="KW-0645">Protease</keyword>
<evidence type="ECO:0000256" key="6">
    <source>
        <dbReference type="ARBA" id="ARBA00023049"/>
    </source>
</evidence>
<evidence type="ECO:0000313" key="10">
    <source>
        <dbReference type="EMBL" id="MFC5526706.1"/>
    </source>
</evidence>
<name>A0ABW0QQ59_9GAMM</name>
<dbReference type="PROSITE" id="PS51885">
    <property type="entry name" value="NEPRILYSIN"/>
    <property type="match status" value="1"/>
</dbReference>
<proteinExistence type="predicted"/>
<dbReference type="EMBL" id="JBHSNF010000002">
    <property type="protein sequence ID" value="MFC5526706.1"/>
    <property type="molecule type" value="Genomic_DNA"/>
</dbReference>
<keyword evidence="5" id="KW-0862">Zinc</keyword>
<dbReference type="InterPro" id="IPR008753">
    <property type="entry name" value="Peptidase_M13_N"/>
</dbReference>
<evidence type="ECO:0000313" key="11">
    <source>
        <dbReference type="Proteomes" id="UP001596114"/>
    </source>
</evidence>
<keyword evidence="6" id="KW-0482">Metalloprotease</keyword>
<reference evidence="11" key="1">
    <citation type="journal article" date="2019" name="Int. J. Syst. Evol. Microbiol.">
        <title>The Global Catalogue of Microorganisms (GCM) 10K type strain sequencing project: providing services to taxonomists for standard genome sequencing and annotation.</title>
        <authorList>
            <consortium name="The Broad Institute Genomics Platform"/>
            <consortium name="The Broad Institute Genome Sequencing Center for Infectious Disease"/>
            <person name="Wu L."/>
            <person name="Ma J."/>
        </authorList>
    </citation>
    <scope>NUCLEOTIDE SEQUENCE [LARGE SCALE GENOMIC DNA]</scope>
    <source>
        <strain evidence="11">CGMCC 1.16619</strain>
    </source>
</reference>
<keyword evidence="3" id="KW-0479">Metal-binding</keyword>
<evidence type="ECO:0000256" key="1">
    <source>
        <dbReference type="ARBA" id="ARBA00001947"/>
    </source>
</evidence>
<feature type="signal peptide" evidence="7">
    <location>
        <begin position="1"/>
        <end position="20"/>
    </location>
</feature>
<comment type="caution">
    <text evidence="10">The sequence shown here is derived from an EMBL/GenBank/DDBJ whole genome shotgun (WGS) entry which is preliminary data.</text>
</comment>
<dbReference type="PRINTS" id="PR00786">
    <property type="entry name" value="NEPRILYSIN"/>
</dbReference>
<dbReference type="PANTHER" id="PTHR11733">
    <property type="entry name" value="ZINC METALLOPROTEASE FAMILY M13 NEPRILYSIN-RELATED"/>
    <property type="match status" value="1"/>
</dbReference>
<dbReference type="RefSeq" id="WP_377320597.1">
    <property type="nucleotide sequence ID" value="NZ_JBHSNF010000002.1"/>
</dbReference>
<feature type="chain" id="PRO_5045338470" evidence="7">
    <location>
        <begin position="21"/>
        <end position="689"/>
    </location>
</feature>
<keyword evidence="7" id="KW-0732">Signal</keyword>